<organism evidence="4 5">
    <name type="scientific">Candidatus Borkfalkia faecigallinarum</name>
    <dbReference type="NCBI Taxonomy" id="2838509"/>
    <lineage>
        <taxon>Bacteria</taxon>
        <taxon>Bacillati</taxon>
        <taxon>Bacillota</taxon>
        <taxon>Clostridia</taxon>
        <taxon>Christensenellales</taxon>
        <taxon>Christensenellaceae</taxon>
        <taxon>Candidatus Borkfalkia</taxon>
    </lineage>
</organism>
<dbReference type="HAMAP" id="MF_00023">
    <property type="entry name" value="SmpB"/>
    <property type="match status" value="1"/>
</dbReference>
<dbReference type="InterPro" id="IPR000037">
    <property type="entry name" value="SsrA-bd_prot"/>
</dbReference>
<dbReference type="GO" id="GO:0070929">
    <property type="term" value="P:trans-translation"/>
    <property type="evidence" value="ECO:0007669"/>
    <property type="project" value="UniProtKB-UniRule"/>
</dbReference>
<sequence>MTGRWIMKIVAVNKSASYEYFIEDKFEAGIVLEGSEVKSIRKNNCNLSDSFCFVRKGEVSLKNMHVAVYDKSGAFNTRDSRRDRKLLLHKAEIAKIVGKVNERGYTLVPLKVYFSGSLVKVEVALCRGKHTYDKKQSLKEKDIARDKDRQIKEYV</sequence>
<evidence type="ECO:0000256" key="2">
    <source>
        <dbReference type="ARBA" id="ARBA00022884"/>
    </source>
</evidence>
<comment type="caution">
    <text evidence="4">The sequence shown here is derived from an EMBL/GenBank/DDBJ whole genome shotgun (WGS) entry which is preliminary data.</text>
</comment>
<protein>
    <recommendedName>
        <fullName evidence="3">SsrA-binding protein</fullName>
    </recommendedName>
    <alternativeName>
        <fullName evidence="3">Small protein B</fullName>
    </alternativeName>
</protein>
<evidence type="ECO:0000256" key="3">
    <source>
        <dbReference type="HAMAP-Rule" id="MF_00023"/>
    </source>
</evidence>
<name>A0A9D1VUT3_9FIRM</name>
<accession>A0A9D1VUT3</accession>
<comment type="similarity">
    <text evidence="3">Belongs to the SmpB family.</text>
</comment>
<reference evidence="4" key="1">
    <citation type="journal article" date="2021" name="PeerJ">
        <title>Extensive microbial diversity within the chicken gut microbiome revealed by metagenomics and culture.</title>
        <authorList>
            <person name="Gilroy R."/>
            <person name="Ravi A."/>
            <person name="Getino M."/>
            <person name="Pursley I."/>
            <person name="Horton D.L."/>
            <person name="Alikhan N.F."/>
            <person name="Baker D."/>
            <person name="Gharbi K."/>
            <person name="Hall N."/>
            <person name="Watson M."/>
            <person name="Adriaenssens E.M."/>
            <person name="Foster-Nyarko E."/>
            <person name="Jarju S."/>
            <person name="Secka A."/>
            <person name="Antonio M."/>
            <person name="Oren A."/>
            <person name="Chaudhuri R.R."/>
            <person name="La Ragione R."/>
            <person name="Hildebrand F."/>
            <person name="Pallen M.J."/>
        </authorList>
    </citation>
    <scope>NUCLEOTIDE SEQUENCE</scope>
    <source>
        <strain evidence="4">26628</strain>
    </source>
</reference>
<dbReference type="NCBIfam" id="TIGR00086">
    <property type="entry name" value="smpB"/>
    <property type="match status" value="1"/>
</dbReference>
<dbReference type="InterPro" id="IPR023620">
    <property type="entry name" value="SmpB"/>
</dbReference>
<keyword evidence="2 3" id="KW-0694">RNA-binding</keyword>
<dbReference type="CDD" id="cd09294">
    <property type="entry name" value="SmpB"/>
    <property type="match status" value="1"/>
</dbReference>
<evidence type="ECO:0000313" key="5">
    <source>
        <dbReference type="Proteomes" id="UP000824249"/>
    </source>
</evidence>
<dbReference type="NCBIfam" id="NF003843">
    <property type="entry name" value="PRK05422.1"/>
    <property type="match status" value="1"/>
</dbReference>
<dbReference type="GO" id="GO:0070930">
    <property type="term" value="P:trans-translation-dependent protein tagging"/>
    <property type="evidence" value="ECO:0007669"/>
    <property type="project" value="TreeGrafter"/>
</dbReference>
<dbReference type="SUPFAM" id="SSF74982">
    <property type="entry name" value="Small protein B (SmpB)"/>
    <property type="match status" value="1"/>
</dbReference>
<evidence type="ECO:0000256" key="1">
    <source>
        <dbReference type="ARBA" id="ARBA00022490"/>
    </source>
</evidence>
<dbReference type="PANTHER" id="PTHR30308:SF2">
    <property type="entry name" value="SSRA-BINDING PROTEIN"/>
    <property type="match status" value="1"/>
</dbReference>
<dbReference type="Proteomes" id="UP000824249">
    <property type="component" value="Unassembled WGS sequence"/>
</dbReference>
<comment type="subcellular location">
    <subcellularLocation>
        <location evidence="3">Cytoplasm</location>
    </subcellularLocation>
    <text evidence="3">The tmRNA-SmpB complex associates with stalled 70S ribosomes.</text>
</comment>
<reference evidence="4" key="2">
    <citation type="submission" date="2021-04" db="EMBL/GenBank/DDBJ databases">
        <authorList>
            <person name="Gilroy R."/>
        </authorList>
    </citation>
    <scope>NUCLEOTIDE SEQUENCE</scope>
    <source>
        <strain evidence="4">26628</strain>
    </source>
</reference>
<proteinExistence type="inferred from homology"/>
<dbReference type="EMBL" id="DXFD01000073">
    <property type="protein sequence ID" value="HIX46978.1"/>
    <property type="molecule type" value="Genomic_DNA"/>
</dbReference>
<dbReference type="InterPro" id="IPR020081">
    <property type="entry name" value="SsrA-bd_prot_CS"/>
</dbReference>
<gene>
    <name evidence="3 4" type="primary">smpB</name>
    <name evidence="4" type="ORF">H9737_04725</name>
</gene>
<comment type="function">
    <text evidence="3">Required for rescue of stalled ribosomes mediated by trans-translation. Binds to transfer-messenger RNA (tmRNA), required for stable association of tmRNA with ribosomes. tmRNA and SmpB together mimic tRNA shape, replacing the anticodon stem-loop with SmpB. tmRNA is encoded by the ssrA gene; the 2 termini fold to resemble tRNA(Ala) and it encodes a 'tag peptide', a short internal open reading frame. During trans-translation Ala-aminoacylated tmRNA acts like a tRNA, entering the A-site of stalled ribosomes, displacing the stalled mRNA. The ribosome then switches to translate the ORF on the tmRNA; the nascent peptide is terminated with the 'tag peptide' encoded by the tmRNA and targeted for degradation. The ribosome is freed to recommence translation, which seems to be the essential function of trans-translation.</text>
</comment>
<dbReference type="AlphaFoldDB" id="A0A9D1VUT3"/>
<dbReference type="GO" id="GO:0003723">
    <property type="term" value="F:RNA binding"/>
    <property type="evidence" value="ECO:0007669"/>
    <property type="project" value="UniProtKB-UniRule"/>
</dbReference>
<keyword evidence="1 3" id="KW-0963">Cytoplasm</keyword>
<dbReference type="PANTHER" id="PTHR30308">
    <property type="entry name" value="TMRNA-BINDING COMPONENT OF TRANS-TRANSLATION TAGGING COMPLEX"/>
    <property type="match status" value="1"/>
</dbReference>
<dbReference type="Pfam" id="PF01668">
    <property type="entry name" value="SmpB"/>
    <property type="match status" value="1"/>
</dbReference>
<evidence type="ECO:0000313" key="4">
    <source>
        <dbReference type="EMBL" id="HIX46978.1"/>
    </source>
</evidence>
<dbReference type="GO" id="GO:0005829">
    <property type="term" value="C:cytosol"/>
    <property type="evidence" value="ECO:0007669"/>
    <property type="project" value="TreeGrafter"/>
</dbReference>
<dbReference type="PROSITE" id="PS01317">
    <property type="entry name" value="SSRP"/>
    <property type="match status" value="1"/>
</dbReference>
<dbReference type="Gene3D" id="2.40.280.10">
    <property type="match status" value="1"/>
</dbReference>